<dbReference type="KEGG" id="lsf:I8J32_006840"/>
<dbReference type="CDD" id="cd09111">
    <property type="entry name" value="PLDc_ymdC_like_1"/>
    <property type="match status" value="1"/>
</dbReference>
<dbReference type="GO" id="GO:0032049">
    <property type="term" value="P:cardiolipin biosynthetic process"/>
    <property type="evidence" value="ECO:0007669"/>
    <property type="project" value="UniProtKB-ARBA"/>
</dbReference>
<dbReference type="GO" id="GO:0030572">
    <property type="term" value="F:phosphatidyltransferase activity"/>
    <property type="evidence" value="ECO:0007669"/>
    <property type="project" value="UniProtKB-ARBA"/>
</dbReference>
<dbReference type="EMBL" id="CP071518">
    <property type="protein sequence ID" value="QSX79560.1"/>
    <property type="molecule type" value="Genomic_DNA"/>
</dbReference>
<dbReference type="SMART" id="SM00155">
    <property type="entry name" value="PLDc"/>
    <property type="match status" value="2"/>
</dbReference>
<dbReference type="PROSITE" id="PS50035">
    <property type="entry name" value="PLD"/>
    <property type="match status" value="2"/>
</dbReference>
<feature type="domain" description="PLD phosphodiesterase" evidence="3">
    <location>
        <begin position="409"/>
        <end position="436"/>
    </location>
</feature>
<feature type="chain" id="PRO_5036741448" evidence="2">
    <location>
        <begin position="20"/>
        <end position="514"/>
    </location>
</feature>
<sequence>MTSKGLTRAIGLAVLLALAACSALPPRPEMPDAFAPPPATQGEMAARLAPEEARHPGESGFRLVSAGTEAYALRTYSAQIATRSLDIQTYIWHGDLTGKLLARRALDAADRGVKVRILVDDMDARAKNAGFAALDAHGNIEVRVFNPFASRGGVLRRVGELATGLRRLNHRMHNKSWIADNRMALVGGRNLGDEYFNASADTNFIDLDLLMVGPVVPQVSANFDRYWNSPSNYPIWAVNKAPADAQALAKVRAVLEASPAELAGSRYATVLREDPDVQRIIAGAGSLLWSRDWVFVSDDPRKVDRSGDRFGQSAVLAAIAPAMRSSQRELRVISPYFVPGREGTRALLEIAATGVDVEVLTNSLAATDVAAVHSGYARARKQLLAGGVALWELKPVTAAASNFSLGGSSGSSLHTKALVIDDRQVFVGSYNLDPRSTSLNTEQGVLVRHPQLARQLTQLFASQQQGTHAWHVEQVEGRLQWSDGTRTWTGEPEATMGRRMRVWVAKLLPIQSQL</sequence>
<dbReference type="Proteomes" id="UP000639274">
    <property type="component" value="Chromosome"/>
</dbReference>
<feature type="region of interest" description="Disordered" evidence="1">
    <location>
        <begin position="29"/>
        <end position="58"/>
    </location>
</feature>
<proteinExistence type="predicted"/>
<feature type="signal peptide" evidence="2">
    <location>
        <begin position="1"/>
        <end position="19"/>
    </location>
</feature>
<dbReference type="Pfam" id="PF13091">
    <property type="entry name" value="PLDc_2"/>
    <property type="match status" value="2"/>
</dbReference>
<organism evidence="4 5">
    <name type="scientific">Agrilutibacter solisilvae</name>
    <dbReference type="NCBI Taxonomy" id="2763317"/>
    <lineage>
        <taxon>Bacteria</taxon>
        <taxon>Pseudomonadati</taxon>
        <taxon>Pseudomonadota</taxon>
        <taxon>Gammaproteobacteria</taxon>
        <taxon>Lysobacterales</taxon>
        <taxon>Lysobacteraceae</taxon>
        <taxon>Agrilutibacter</taxon>
    </lineage>
</organism>
<dbReference type="RefSeq" id="WP_200616333.1">
    <property type="nucleotide sequence ID" value="NZ_CP071518.1"/>
</dbReference>
<dbReference type="PANTHER" id="PTHR21248">
    <property type="entry name" value="CARDIOLIPIN SYNTHASE"/>
    <property type="match status" value="1"/>
</dbReference>
<dbReference type="InterPro" id="IPR001736">
    <property type="entry name" value="PLipase_D/transphosphatidylase"/>
</dbReference>
<keyword evidence="2" id="KW-0732">Signal</keyword>
<evidence type="ECO:0000256" key="1">
    <source>
        <dbReference type="SAM" id="MobiDB-lite"/>
    </source>
</evidence>
<dbReference type="PANTHER" id="PTHR21248:SF12">
    <property type="entry name" value="CARDIOLIPIN SYNTHASE C"/>
    <property type="match status" value="1"/>
</dbReference>
<keyword evidence="5" id="KW-1185">Reference proteome</keyword>
<gene>
    <name evidence="4" type="ORF">I8J32_006840</name>
</gene>
<dbReference type="PROSITE" id="PS51257">
    <property type="entry name" value="PROKAR_LIPOPROTEIN"/>
    <property type="match status" value="1"/>
</dbReference>
<dbReference type="CDD" id="cd09113">
    <property type="entry name" value="PLDc_ymdC_like_2"/>
    <property type="match status" value="1"/>
</dbReference>
<reference evidence="4 5" key="1">
    <citation type="submission" date="2021-03" db="EMBL/GenBank/DDBJ databases">
        <title>Lysobacter sp. nov. isolated from soil of gangwondo yeongwol, south Korea.</title>
        <authorList>
            <person name="Kim K.R."/>
            <person name="Kim K.H."/>
            <person name="Jeon C.O."/>
        </authorList>
    </citation>
    <scope>NUCLEOTIDE SEQUENCE [LARGE SCALE GENOMIC DNA]</scope>
    <source>
        <strain evidence="4 5">R19</strain>
    </source>
</reference>
<evidence type="ECO:0000259" key="3">
    <source>
        <dbReference type="PROSITE" id="PS50035"/>
    </source>
</evidence>
<dbReference type="SUPFAM" id="SSF56024">
    <property type="entry name" value="Phospholipase D/nuclease"/>
    <property type="match status" value="2"/>
</dbReference>
<name>A0A974Y323_9GAMM</name>
<evidence type="ECO:0000313" key="5">
    <source>
        <dbReference type="Proteomes" id="UP000639274"/>
    </source>
</evidence>
<evidence type="ECO:0000256" key="2">
    <source>
        <dbReference type="SAM" id="SignalP"/>
    </source>
</evidence>
<feature type="domain" description="PLD phosphodiesterase" evidence="3">
    <location>
        <begin position="168"/>
        <end position="195"/>
    </location>
</feature>
<accession>A0A974Y323</accession>
<evidence type="ECO:0000313" key="4">
    <source>
        <dbReference type="EMBL" id="QSX79560.1"/>
    </source>
</evidence>
<protein>
    <submittedName>
        <fullName evidence="4">Phospholipase D family protein</fullName>
    </submittedName>
</protein>
<dbReference type="InterPro" id="IPR025202">
    <property type="entry name" value="PLD-like_dom"/>
</dbReference>
<dbReference type="AlphaFoldDB" id="A0A974Y323"/>
<dbReference type="Gene3D" id="3.30.870.10">
    <property type="entry name" value="Endonuclease Chain A"/>
    <property type="match status" value="2"/>
</dbReference>